<dbReference type="PANTHER" id="PTHR14155:SF629">
    <property type="entry name" value="RING-TYPE DOMAIN-CONTAINING PROTEIN"/>
    <property type="match status" value="1"/>
</dbReference>
<evidence type="ECO:0000256" key="8">
    <source>
        <dbReference type="SAM" id="MobiDB-lite"/>
    </source>
</evidence>
<feature type="transmembrane region" description="Helical" evidence="9">
    <location>
        <begin position="478"/>
        <end position="497"/>
    </location>
</feature>
<sequence length="658" mass="68001">MLNLYPRLQLQQASSVADAAADEYEVDGYNSAFYGYGIAVVCVTIFVFCALVSSVSVWKACAFASLAALLLTTAGCFAPKRWFGRRRSQRGTTPELVVVTVTAGGAAQPGYPCPRVIAPPAFAFDCPLQAGCCDGGEPAASCVVCSVCLEDVRGGEMVRQVPACRHIFHVGCIDMWLLSHRTCPMCRCVVSPVAMAVTPKAAAAEEAPGLSDDEHRDLPPASSGAADDENVEVDGNNYNPFYGIAVVCVSIFIFCVLAASMTVWKALAFAALAALLLGVAGCFFRPLALSRRGGSSASASAEQVVTVTAATAAPAVLPRYATAQVDAPPAFAFQQCPRLVAGGGGGEPPAASCVVCSVCLEDVRGGEMVPQVPACRHIFHVGCIDMWMNSHRTCPMCRCVISPVATAATPKAAAEEPSESSDDEHHGLPPVSRGFGAAAEYGDDGVTTGGNRACYAIAAIAVALLLFCALAASVSVWMAFAFGALALVAFGVAGCFVPAPTSASRRVTAEGEAGDAAGAAAERARRCRFGLPKAAIDALPTFAYELNKRAEAAGGETGDGGDLEAADGAAARGGEPCSVCLEDILEGEVVRQLPACKHLFHVECVDMWLHSHRTCPVCRCNLLPPQQPKVVPKAAAAPPAAAAEAESPAVEEAALPPV</sequence>
<feature type="transmembrane region" description="Helical" evidence="9">
    <location>
        <begin position="57"/>
        <end position="78"/>
    </location>
</feature>
<reference evidence="11 12" key="1">
    <citation type="submission" date="2024-02" db="EMBL/GenBank/DDBJ databases">
        <title>High-quality chromosome-scale genome assembly of Pensacola bahiagrass (Paspalum notatum Flugge var. saurae).</title>
        <authorList>
            <person name="Vega J.M."/>
            <person name="Podio M."/>
            <person name="Orjuela J."/>
            <person name="Siena L.A."/>
            <person name="Pessino S.C."/>
            <person name="Combes M.C."/>
            <person name="Mariac C."/>
            <person name="Albertini E."/>
            <person name="Pupilli F."/>
            <person name="Ortiz J.P.A."/>
            <person name="Leblanc O."/>
        </authorList>
    </citation>
    <scope>NUCLEOTIDE SEQUENCE [LARGE SCALE GENOMIC DNA]</scope>
    <source>
        <strain evidence="11">R1</strain>
        <tissue evidence="11">Leaf</tissue>
    </source>
</reference>
<feature type="domain" description="RING-type" evidence="10">
    <location>
        <begin position="356"/>
        <end position="398"/>
    </location>
</feature>
<dbReference type="Pfam" id="PF13639">
    <property type="entry name" value="zf-RING_2"/>
    <property type="match status" value="3"/>
</dbReference>
<dbReference type="SMART" id="SM00184">
    <property type="entry name" value="RING"/>
    <property type="match status" value="3"/>
</dbReference>
<evidence type="ECO:0000259" key="10">
    <source>
        <dbReference type="PROSITE" id="PS50089"/>
    </source>
</evidence>
<dbReference type="Proteomes" id="UP001341281">
    <property type="component" value="Chromosome 05"/>
</dbReference>
<comment type="similarity">
    <text evidence="6">Belongs to the RING-type zinc finger family. ATL subfamily.</text>
</comment>
<dbReference type="GO" id="GO:0008270">
    <property type="term" value="F:zinc ion binding"/>
    <property type="evidence" value="ECO:0007669"/>
    <property type="project" value="UniProtKB-KW"/>
</dbReference>
<evidence type="ECO:0000256" key="9">
    <source>
        <dbReference type="SAM" id="Phobius"/>
    </source>
</evidence>
<feature type="domain" description="RING-type" evidence="10">
    <location>
        <begin position="577"/>
        <end position="619"/>
    </location>
</feature>
<keyword evidence="5" id="KW-0862">Zinc</keyword>
<evidence type="ECO:0000256" key="1">
    <source>
        <dbReference type="ARBA" id="ARBA00000900"/>
    </source>
</evidence>
<evidence type="ECO:0000256" key="4">
    <source>
        <dbReference type="ARBA" id="ARBA00022771"/>
    </source>
</evidence>
<feature type="transmembrane region" description="Helical" evidence="9">
    <location>
        <begin position="453"/>
        <end position="472"/>
    </location>
</feature>
<proteinExistence type="inferred from homology"/>
<dbReference type="AlphaFoldDB" id="A0AAQ3WX12"/>
<evidence type="ECO:0000256" key="7">
    <source>
        <dbReference type="PROSITE-ProRule" id="PRU00175"/>
    </source>
</evidence>
<evidence type="ECO:0000313" key="12">
    <source>
        <dbReference type="Proteomes" id="UP001341281"/>
    </source>
</evidence>
<feature type="transmembrane region" description="Helical" evidence="9">
    <location>
        <begin position="266"/>
        <end position="284"/>
    </location>
</feature>
<feature type="region of interest" description="Disordered" evidence="8">
    <location>
        <begin position="205"/>
        <end position="231"/>
    </location>
</feature>
<dbReference type="CDD" id="cd16461">
    <property type="entry name" value="RING-H2_EL5-like"/>
    <property type="match status" value="1"/>
</dbReference>
<keyword evidence="12" id="KW-1185">Reference proteome</keyword>
<organism evidence="11 12">
    <name type="scientific">Paspalum notatum var. saurae</name>
    <dbReference type="NCBI Taxonomy" id="547442"/>
    <lineage>
        <taxon>Eukaryota</taxon>
        <taxon>Viridiplantae</taxon>
        <taxon>Streptophyta</taxon>
        <taxon>Embryophyta</taxon>
        <taxon>Tracheophyta</taxon>
        <taxon>Spermatophyta</taxon>
        <taxon>Magnoliopsida</taxon>
        <taxon>Liliopsida</taxon>
        <taxon>Poales</taxon>
        <taxon>Poaceae</taxon>
        <taxon>PACMAD clade</taxon>
        <taxon>Panicoideae</taxon>
        <taxon>Andropogonodae</taxon>
        <taxon>Paspaleae</taxon>
        <taxon>Paspalinae</taxon>
        <taxon>Paspalum</taxon>
    </lineage>
</organism>
<keyword evidence="4 7" id="KW-0863">Zinc-finger</keyword>
<dbReference type="FunFam" id="3.30.40.10:FF:000672">
    <property type="entry name" value="E3 ubiquitin-protein ligase ATL41"/>
    <property type="match status" value="1"/>
</dbReference>
<dbReference type="PROSITE" id="PS50089">
    <property type="entry name" value="ZF_RING_2"/>
    <property type="match status" value="3"/>
</dbReference>
<evidence type="ECO:0000313" key="11">
    <source>
        <dbReference type="EMBL" id="WVZ76975.1"/>
    </source>
</evidence>
<dbReference type="EMBL" id="CP144749">
    <property type="protein sequence ID" value="WVZ76975.1"/>
    <property type="molecule type" value="Genomic_DNA"/>
</dbReference>
<keyword evidence="9" id="KW-1133">Transmembrane helix</keyword>
<keyword evidence="3" id="KW-0479">Metal-binding</keyword>
<dbReference type="InterPro" id="IPR013083">
    <property type="entry name" value="Znf_RING/FYVE/PHD"/>
</dbReference>
<feature type="region of interest" description="Disordered" evidence="8">
    <location>
        <begin position="635"/>
        <end position="658"/>
    </location>
</feature>
<feature type="transmembrane region" description="Helical" evidence="9">
    <location>
        <begin position="33"/>
        <end position="51"/>
    </location>
</feature>
<name>A0AAQ3WX12_PASNO</name>
<dbReference type="EC" id="2.3.2.27" evidence="2"/>
<gene>
    <name evidence="11" type="ORF">U9M48_024883</name>
</gene>
<protein>
    <recommendedName>
        <fullName evidence="2">RING-type E3 ubiquitin transferase</fullName>
        <ecNumber evidence="2">2.3.2.27</ecNumber>
    </recommendedName>
</protein>
<feature type="transmembrane region" description="Helical" evidence="9">
    <location>
        <begin position="241"/>
        <end position="260"/>
    </location>
</feature>
<evidence type="ECO:0000256" key="3">
    <source>
        <dbReference type="ARBA" id="ARBA00022723"/>
    </source>
</evidence>
<evidence type="ECO:0000256" key="2">
    <source>
        <dbReference type="ARBA" id="ARBA00012483"/>
    </source>
</evidence>
<dbReference type="Gene3D" id="3.30.40.10">
    <property type="entry name" value="Zinc/RING finger domain, C3HC4 (zinc finger)"/>
    <property type="match status" value="3"/>
</dbReference>
<dbReference type="PANTHER" id="PTHR14155">
    <property type="entry name" value="RING FINGER DOMAIN-CONTAINING"/>
    <property type="match status" value="1"/>
</dbReference>
<feature type="domain" description="RING-type" evidence="10">
    <location>
        <begin position="145"/>
        <end position="187"/>
    </location>
</feature>
<comment type="catalytic activity">
    <reaction evidence="1">
        <text>S-ubiquitinyl-[E2 ubiquitin-conjugating enzyme]-L-cysteine + [acceptor protein]-L-lysine = [E2 ubiquitin-conjugating enzyme]-L-cysteine + N(6)-ubiquitinyl-[acceptor protein]-L-lysine.</text>
        <dbReference type="EC" id="2.3.2.27"/>
    </reaction>
</comment>
<evidence type="ECO:0000256" key="6">
    <source>
        <dbReference type="ARBA" id="ARBA00024209"/>
    </source>
</evidence>
<dbReference type="InterPro" id="IPR053238">
    <property type="entry name" value="RING-H2_zinc_finger"/>
</dbReference>
<keyword evidence="9" id="KW-0812">Transmembrane</keyword>
<evidence type="ECO:0000256" key="5">
    <source>
        <dbReference type="ARBA" id="ARBA00022833"/>
    </source>
</evidence>
<dbReference type="InterPro" id="IPR001841">
    <property type="entry name" value="Znf_RING"/>
</dbReference>
<accession>A0AAQ3WX12</accession>
<dbReference type="SUPFAM" id="SSF57850">
    <property type="entry name" value="RING/U-box"/>
    <property type="match status" value="3"/>
</dbReference>
<keyword evidence="9" id="KW-0472">Membrane</keyword>
<dbReference type="GO" id="GO:0061630">
    <property type="term" value="F:ubiquitin protein ligase activity"/>
    <property type="evidence" value="ECO:0007669"/>
    <property type="project" value="UniProtKB-EC"/>
</dbReference>